<sequence>MQSTPDPVAVEDGCFVTLTQGQRLGMSFVVAASTVSFVTVTGLLTYFANNVFREMRHKPKSEWRLVHTDVDAYFLSLLIGDACQALGGILNVRWINQHTLRCGDYCSFQGVMIQLGTPLVALSTMAISLHTFFVIFFKWVPPRNRHLRIGVIAFIWTLMFVVVFCPWAVHRNDGHHYYAPTPYWCWISQRYLAERIAGEYSWLWFAAFISLIAYVLLFLRLRGNIVVDPERWQNVTFRWYPYPSEEPYRDRRSDASSLAQKEARKMLWYPLCYIVVILPQSAVRWRQFTGHPVPFIALAVCATIFRLSGFMNVLLFMLTRPKLMIFRRNPPDILSQTGSAHARSQSHPSPHLPHGLPRVTEDGIFEFDTGSPRTALPGSAADMMFGMRKGKDSPPAGVESPQFHLPPEYHWPSNPSPRDDPSRQRTAPRRLSQQPLIVTTHNYDGTFLNYPASSDCGGVQSVHSLNDGDHKRDTDPDYYQTPPASPIDPPSISSISSNPPHPQKPPNVIVSGDTSPSPAPPTHGTLSPDLEHGAVRLSEPVADRHPTPASYIEMK</sequence>
<dbReference type="Proteomes" id="UP000294933">
    <property type="component" value="Unassembled WGS sequence"/>
</dbReference>
<feature type="transmembrane region" description="Helical" evidence="6">
    <location>
        <begin position="149"/>
        <end position="169"/>
    </location>
</feature>
<dbReference type="GO" id="GO:0007189">
    <property type="term" value="P:adenylate cyclase-activating G protein-coupled receptor signaling pathway"/>
    <property type="evidence" value="ECO:0007669"/>
    <property type="project" value="TreeGrafter"/>
</dbReference>
<keyword evidence="4 6" id="KW-0472">Membrane</keyword>
<evidence type="ECO:0000256" key="3">
    <source>
        <dbReference type="ARBA" id="ARBA00022989"/>
    </source>
</evidence>
<dbReference type="GO" id="GO:0005886">
    <property type="term" value="C:plasma membrane"/>
    <property type="evidence" value="ECO:0007669"/>
    <property type="project" value="TreeGrafter"/>
</dbReference>
<evidence type="ECO:0000256" key="1">
    <source>
        <dbReference type="ARBA" id="ARBA00004141"/>
    </source>
</evidence>
<dbReference type="Gene3D" id="1.20.1070.10">
    <property type="entry name" value="Rhodopsin 7-helix transmembrane proteins"/>
    <property type="match status" value="1"/>
</dbReference>
<dbReference type="GO" id="GO:0004930">
    <property type="term" value="F:G protein-coupled receptor activity"/>
    <property type="evidence" value="ECO:0007669"/>
    <property type="project" value="TreeGrafter"/>
</dbReference>
<keyword evidence="3 6" id="KW-1133">Transmembrane helix</keyword>
<dbReference type="PANTHER" id="PTHR23112">
    <property type="entry name" value="G PROTEIN-COUPLED RECEPTOR 157-RELATED"/>
    <property type="match status" value="1"/>
</dbReference>
<evidence type="ECO:0000256" key="5">
    <source>
        <dbReference type="SAM" id="MobiDB-lite"/>
    </source>
</evidence>
<feature type="transmembrane region" description="Helical" evidence="6">
    <location>
        <begin position="266"/>
        <end position="283"/>
    </location>
</feature>
<feature type="compositionally biased region" description="Low complexity" evidence="5">
    <location>
        <begin position="345"/>
        <end position="354"/>
    </location>
</feature>
<dbReference type="PANTHER" id="PTHR23112:SF37">
    <property type="entry name" value="G PROTEIN-COUPLED RECEPTOR GPR1"/>
    <property type="match status" value="1"/>
</dbReference>
<dbReference type="OrthoDB" id="100006at2759"/>
<evidence type="ECO:0000256" key="6">
    <source>
        <dbReference type="SAM" id="Phobius"/>
    </source>
</evidence>
<feature type="transmembrane region" description="Helical" evidence="6">
    <location>
        <begin position="73"/>
        <end position="95"/>
    </location>
</feature>
<protein>
    <submittedName>
        <fullName evidence="7">Uncharacterized protein</fullName>
    </submittedName>
</protein>
<keyword evidence="8" id="KW-1185">Reference proteome</keyword>
<keyword evidence="2 6" id="KW-0812">Transmembrane</keyword>
<dbReference type="SUPFAM" id="SSF81321">
    <property type="entry name" value="Family A G protein-coupled receptor-like"/>
    <property type="match status" value="1"/>
</dbReference>
<evidence type="ECO:0000313" key="8">
    <source>
        <dbReference type="Proteomes" id="UP000294933"/>
    </source>
</evidence>
<dbReference type="AlphaFoldDB" id="A0A4Y7PLS0"/>
<evidence type="ECO:0000256" key="2">
    <source>
        <dbReference type="ARBA" id="ARBA00022692"/>
    </source>
</evidence>
<proteinExistence type="predicted"/>
<dbReference type="VEuPathDB" id="FungiDB:BD410DRAFT_902282"/>
<feature type="transmembrane region" description="Helical" evidence="6">
    <location>
        <begin position="295"/>
        <end position="318"/>
    </location>
</feature>
<dbReference type="STRING" id="50990.A0A4Y7PLS0"/>
<evidence type="ECO:0000256" key="4">
    <source>
        <dbReference type="ARBA" id="ARBA00023136"/>
    </source>
</evidence>
<feature type="transmembrane region" description="Helical" evidence="6">
    <location>
        <begin position="115"/>
        <end position="137"/>
    </location>
</feature>
<reference evidence="7 8" key="1">
    <citation type="submission" date="2018-06" db="EMBL/GenBank/DDBJ databases">
        <title>A transcriptomic atlas of mushroom development highlights an independent origin of complex multicellularity.</title>
        <authorList>
            <consortium name="DOE Joint Genome Institute"/>
            <person name="Krizsan K."/>
            <person name="Almasi E."/>
            <person name="Merenyi Z."/>
            <person name="Sahu N."/>
            <person name="Viragh M."/>
            <person name="Koszo T."/>
            <person name="Mondo S."/>
            <person name="Kiss B."/>
            <person name="Balint B."/>
            <person name="Kues U."/>
            <person name="Barry K."/>
            <person name="Hegedus J.C."/>
            <person name="Henrissat B."/>
            <person name="Johnson J."/>
            <person name="Lipzen A."/>
            <person name="Ohm R."/>
            <person name="Nagy I."/>
            <person name="Pangilinan J."/>
            <person name="Yan J."/>
            <person name="Xiong Y."/>
            <person name="Grigoriev I.V."/>
            <person name="Hibbett D.S."/>
            <person name="Nagy L.G."/>
        </authorList>
    </citation>
    <scope>NUCLEOTIDE SEQUENCE [LARGE SCALE GENOMIC DNA]</scope>
    <source>
        <strain evidence="7 8">SZMC22713</strain>
    </source>
</reference>
<evidence type="ECO:0000313" key="7">
    <source>
        <dbReference type="EMBL" id="TDL15996.1"/>
    </source>
</evidence>
<dbReference type="EMBL" id="ML170255">
    <property type="protein sequence ID" value="TDL15996.1"/>
    <property type="molecule type" value="Genomic_DNA"/>
</dbReference>
<feature type="transmembrane region" description="Helical" evidence="6">
    <location>
        <begin position="202"/>
        <end position="221"/>
    </location>
</feature>
<gene>
    <name evidence="7" type="ORF">BD410DRAFT_902282</name>
</gene>
<comment type="subcellular location">
    <subcellularLocation>
        <location evidence="1">Membrane</location>
        <topology evidence="1">Multi-pass membrane protein</topology>
    </subcellularLocation>
</comment>
<feature type="compositionally biased region" description="Basic and acidic residues" evidence="5">
    <location>
        <begin position="466"/>
        <end position="475"/>
    </location>
</feature>
<feature type="region of interest" description="Disordered" evidence="5">
    <location>
        <begin position="335"/>
        <end position="437"/>
    </location>
</feature>
<organism evidence="7 8">
    <name type="scientific">Rickenella mellea</name>
    <dbReference type="NCBI Taxonomy" id="50990"/>
    <lineage>
        <taxon>Eukaryota</taxon>
        <taxon>Fungi</taxon>
        <taxon>Dikarya</taxon>
        <taxon>Basidiomycota</taxon>
        <taxon>Agaricomycotina</taxon>
        <taxon>Agaricomycetes</taxon>
        <taxon>Hymenochaetales</taxon>
        <taxon>Rickenellaceae</taxon>
        <taxon>Rickenella</taxon>
    </lineage>
</organism>
<feature type="region of interest" description="Disordered" evidence="5">
    <location>
        <begin position="459"/>
        <end position="555"/>
    </location>
</feature>
<feature type="transmembrane region" description="Helical" evidence="6">
    <location>
        <begin position="28"/>
        <end position="52"/>
    </location>
</feature>
<name>A0A4Y7PLS0_9AGAM</name>
<accession>A0A4Y7PLS0</accession>